<protein>
    <submittedName>
        <fullName evidence="6">Recombinase family protein</fullName>
    </submittedName>
</protein>
<dbReference type="Gene3D" id="1.10.10.60">
    <property type="entry name" value="Homeodomain-like"/>
    <property type="match status" value="1"/>
</dbReference>
<accession>A0A8X8KK19</accession>
<evidence type="ECO:0000256" key="2">
    <source>
        <dbReference type="ARBA" id="ARBA00022908"/>
    </source>
</evidence>
<evidence type="ECO:0000313" key="6">
    <source>
        <dbReference type="EMBL" id="NUB43804.1"/>
    </source>
</evidence>
<dbReference type="Pfam" id="PF02796">
    <property type="entry name" value="HTH_7"/>
    <property type="match status" value="1"/>
</dbReference>
<evidence type="ECO:0000313" key="7">
    <source>
        <dbReference type="Proteomes" id="UP000484076"/>
    </source>
</evidence>
<dbReference type="SMART" id="SM00857">
    <property type="entry name" value="Resolvase"/>
    <property type="match status" value="1"/>
</dbReference>
<evidence type="ECO:0000256" key="3">
    <source>
        <dbReference type="ARBA" id="ARBA00023125"/>
    </source>
</evidence>
<name>A0A8X8KK19_9RHOB</name>
<dbReference type="PROSITE" id="PS51736">
    <property type="entry name" value="RECOMBINASES_3"/>
    <property type="match status" value="1"/>
</dbReference>
<dbReference type="InterPro" id="IPR006118">
    <property type="entry name" value="Recombinase_CS"/>
</dbReference>
<reference evidence="6" key="1">
    <citation type="submission" date="2020-05" db="EMBL/GenBank/DDBJ databases">
        <title>Fertoebacter nigrum gen. nov., sp. nov., a new member of the family Rhodobacteraceae.</title>
        <authorList>
            <person name="Szuroczki S."/>
            <person name="Abbaszade G."/>
            <person name="Buni D."/>
            <person name="Schumann P."/>
            <person name="Toth E."/>
        </authorList>
    </citation>
    <scope>NUCLEOTIDE SEQUENCE</scope>
    <source>
        <strain evidence="6">RG-N-1a</strain>
    </source>
</reference>
<keyword evidence="7" id="KW-1185">Reference proteome</keyword>
<dbReference type="Pfam" id="PF00239">
    <property type="entry name" value="Resolvase"/>
    <property type="match status" value="1"/>
</dbReference>
<sequence>MDEVLADYGASGVKFRLAERPEGRRLFDKHRSGDTLVVRRLDRLGRSYQDVVDCMRHFVRGGVIVRTVINNMTFDGATTDPVQQAVRDAMIAFLAATAQAQAEATKIAQQAGIAAAKDDPRKYAGRKPSYRRAAVEAVRGLLLQGQGASAIAKATRLSRQTVVRIQQDSGTVEQALARWGM</sequence>
<dbReference type="AlphaFoldDB" id="A0A8X8KK19"/>
<dbReference type="InterPro" id="IPR006120">
    <property type="entry name" value="Resolvase_HTH_dom"/>
</dbReference>
<proteinExistence type="inferred from homology"/>
<dbReference type="GO" id="GO:0003677">
    <property type="term" value="F:DNA binding"/>
    <property type="evidence" value="ECO:0007669"/>
    <property type="project" value="UniProtKB-KW"/>
</dbReference>
<comment type="similarity">
    <text evidence="1">Belongs to the site-specific recombinase resolvase family.</text>
</comment>
<evidence type="ECO:0000256" key="1">
    <source>
        <dbReference type="ARBA" id="ARBA00009913"/>
    </source>
</evidence>
<dbReference type="PROSITE" id="PS00398">
    <property type="entry name" value="RECOMBINASES_2"/>
    <property type="match status" value="1"/>
</dbReference>
<feature type="domain" description="Resolvase/invertase-type recombinase catalytic" evidence="5">
    <location>
        <begin position="1"/>
        <end position="120"/>
    </location>
</feature>
<dbReference type="GO" id="GO:0000150">
    <property type="term" value="F:DNA strand exchange activity"/>
    <property type="evidence" value="ECO:0007669"/>
    <property type="project" value="InterPro"/>
</dbReference>
<dbReference type="EMBL" id="WHUT02000002">
    <property type="protein sequence ID" value="NUB43804.1"/>
    <property type="molecule type" value="Genomic_DNA"/>
</dbReference>
<dbReference type="SUPFAM" id="SSF53041">
    <property type="entry name" value="Resolvase-like"/>
    <property type="match status" value="1"/>
</dbReference>
<dbReference type="InterPro" id="IPR006119">
    <property type="entry name" value="Resolv_N"/>
</dbReference>
<gene>
    <name evidence="6" type="ORF">GEU84_005355</name>
</gene>
<dbReference type="Gene3D" id="3.40.50.1390">
    <property type="entry name" value="Resolvase, N-terminal catalytic domain"/>
    <property type="match status" value="1"/>
</dbReference>
<organism evidence="6 7">
    <name type="scientific">Fertoeibacter niger</name>
    <dbReference type="NCBI Taxonomy" id="2656921"/>
    <lineage>
        <taxon>Bacteria</taxon>
        <taxon>Pseudomonadati</taxon>
        <taxon>Pseudomonadota</taxon>
        <taxon>Alphaproteobacteria</taxon>
        <taxon>Rhodobacterales</taxon>
        <taxon>Paracoccaceae</taxon>
        <taxon>Fertoeibacter</taxon>
    </lineage>
</organism>
<keyword evidence="3" id="KW-0238">DNA-binding</keyword>
<dbReference type="GO" id="GO:0015074">
    <property type="term" value="P:DNA integration"/>
    <property type="evidence" value="ECO:0007669"/>
    <property type="project" value="UniProtKB-KW"/>
</dbReference>
<dbReference type="Proteomes" id="UP000484076">
    <property type="component" value="Unassembled WGS sequence"/>
</dbReference>
<comment type="caution">
    <text evidence="6">The sequence shown here is derived from an EMBL/GenBank/DDBJ whole genome shotgun (WGS) entry which is preliminary data.</text>
</comment>
<keyword evidence="2" id="KW-0229">DNA integration</keyword>
<evidence type="ECO:0000259" key="5">
    <source>
        <dbReference type="PROSITE" id="PS51736"/>
    </source>
</evidence>
<dbReference type="InterPro" id="IPR036162">
    <property type="entry name" value="Resolvase-like_N_sf"/>
</dbReference>
<keyword evidence="4" id="KW-0233">DNA recombination</keyword>
<evidence type="ECO:0000256" key="4">
    <source>
        <dbReference type="ARBA" id="ARBA00023172"/>
    </source>
</evidence>